<proteinExistence type="predicted"/>
<keyword evidence="3" id="KW-1185">Reference proteome</keyword>
<dbReference type="Gramene" id="Ma07_t02650.1">
    <property type="protein sequence ID" value="Ma07_p02650.1"/>
    <property type="gene ID" value="Ma07_g02650"/>
</dbReference>
<reference evidence="2" key="2">
    <citation type="submission" date="2021-05" db="UniProtKB">
        <authorList>
            <consortium name="EnsemblPlants"/>
        </authorList>
    </citation>
    <scope>IDENTIFICATION</scope>
    <source>
        <strain evidence="2">subsp. malaccensis</strain>
    </source>
</reference>
<evidence type="ECO:0000313" key="2">
    <source>
        <dbReference type="EnsemblPlants" id="Ma07_p02650.1"/>
    </source>
</evidence>
<sequence length="127" mass="14100">MPCDSKTNPTWLLEPAAAVQKGGAHWRDDPPFGRIEEEVTFECGHGHLPSGSDADGIDASRFNKERRIRWKSEVVVPPSEHRAVSAAPEVHGIAIMKFLFQCPCCSCFCFMKTKKSSKPKKKEAKGD</sequence>
<dbReference type="AlphaFoldDB" id="A0A804JRE6"/>
<name>A0A804JRE6_MUSAM</name>
<protein>
    <submittedName>
        <fullName evidence="1">(wild Malaysian banana) hypothetical protein</fullName>
    </submittedName>
</protein>
<dbReference type="EnsemblPlants" id="Ma07_t02650.1">
    <property type="protein sequence ID" value="Ma07_p02650.1"/>
    <property type="gene ID" value="Ma07_g02650"/>
</dbReference>
<accession>A0A804JRE6</accession>
<evidence type="ECO:0000313" key="3">
    <source>
        <dbReference type="Proteomes" id="UP000012960"/>
    </source>
</evidence>
<dbReference type="Proteomes" id="UP000012960">
    <property type="component" value="Unplaced"/>
</dbReference>
<dbReference type="EMBL" id="HG996473">
    <property type="protein sequence ID" value="CAG1855426.1"/>
    <property type="molecule type" value="Genomic_DNA"/>
</dbReference>
<evidence type="ECO:0000313" key="1">
    <source>
        <dbReference type="EMBL" id="CAG1855426.1"/>
    </source>
</evidence>
<dbReference type="InParanoid" id="A0A804JRE6"/>
<reference evidence="1" key="1">
    <citation type="submission" date="2021-03" db="EMBL/GenBank/DDBJ databases">
        <authorList>
            <consortium name="Genoscope - CEA"/>
            <person name="William W."/>
        </authorList>
    </citation>
    <scope>NUCLEOTIDE SEQUENCE</scope>
    <source>
        <strain evidence="1">Doubled-haploid Pahang</strain>
    </source>
</reference>
<gene>
    <name evidence="1" type="ORF">GSMUA_52120.1</name>
</gene>
<organism evidence="2 3">
    <name type="scientific">Musa acuminata subsp. malaccensis</name>
    <name type="common">Wild banana</name>
    <name type="synonym">Musa malaccensis</name>
    <dbReference type="NCBI Taxonomy" id="214687"/>
    <lineage>
        <taxon>Eukaryota</taxon>
        <taxon>Viridiplantae</taxon>
        <taxon>Streptophyta</taxon>
        <taxon>Embryophyta</taxon>
        <taxon>Tracheophyta</taxon>
        <taxon>Spermatophyta</taxon>
        <taxon>Magnoliopsida</taxon>
        <taxon>Liliopsida</taxon>
        <taxon>Zingiberales</taxon>
        <taxon>Musaceae</taxon>
        <taxon>Musa</taxon>
    </lineage>
</organism>